<dbReference type="AlphaFoldDB" id="A0A2U1B3L6"/>
<dbReference type="GO" id="GO:0051276">
    <property type="term" value="P:chromosome organization"/>
    <property type="evidence" value="ECO:0007669"/>
    <property type="project" value="InterPro"/>
</dbReference>
<evidence type="ECO:0000256" key="2">
    <source>
        <dbReference type="ARBA" id="ARBA00023219"/>
    </source>
</evidence>
<evidence type="ECO:0000313" key="3">
    <source>
        <dbReference type="EMBL" id="PVY43263.1"/>
    </source>
</evidence>
<keyword evidence="2" id="KW-0231">Viral genome packaging</keyword>
<dbReference type="OrthoDB" id="1338457at2"/>
<dbReference type="RefSeq" id="WP_116542274.1">
    <property type="nucleotide sequence ID" value="NZ_QEKI01000002.1"/>
</dbReference>
<proteinExistence type="predicted"/>
<gene>
    <name evidence="3" type="ORF">C8E01_102442</name>
</gene>
<dbReference type="Proteomes" id="UP000245466">
    <property type="component" value="Unassembled WGS sequence"/>
</dbReference>
<organism evidence="3 4">
    <name type="scientific">Pontibacter virosus</name>
    <dbReference type="NCBI Taxonomy" id="1765052"/>
    <lineage>
        <taxon>Bacteria</taxon>
        <taxon>Pseudomonadati</taxon>
        <taxon>Bacteroidota</taxon>
        <taxon>Cytophagia</taxon>
        <taxon>Cytophagales</taxon>
        <taxon>Hymenobacteraceae</taxon>
        <taxon>Pontibacter</taxon>
    </lineage>
</organism>
<sequence length="168" mass="18942">MEKNKMTAKQQRFCLEYLKDSNATAAAIRAGFSEKTAMEQGYQLLQKTSVQEEIQRLQKQVADETGVQVKHLVSELAKIAFASLPDLLDPTTNELKPLNQLTEAQRAGIQEIMQTPTGIKLKMHSKLSAIDMLMKNLGGYMTASDLIDKLPPERLDQLVEELLQRLKR</sequence>
<evidence type="ECO:0000256" key="1">
    <source>
        <dbReference type="ARBA" id="ARBA00022612"/>
    </source>
</evidence>
<protein>
    <submittedName>
        <fullName evidence="3">Phage terminase small subunit</fullName>
    </submittedName>
</protein>
<dbReference type="Pfam" id="PF03592">
    <property type="entry name" value="Terminase_2"/>
    <property type="match status" value="1"/>
</dbReference>
<accession>A0A2U1B3L6</accession>
<keyword evidence="4" id="KW-1185">Reference proteome</keyword>
<comment type="caution">
    <text evidence="3">The sequence shown here is derived from an EMBL/GenBank/DDBJ whole genome shotgun (WGS) entry which is preliminary data.</text>
</comment>
<dbReference type="Gene3D" id="1.10.10.1400">
    <property type="entry name" value="Terminase, small subunit, N-terminal DNA-binding domain, HTH motif"/>
    <property type="match status" value="1"/>
</dbReference>
<dbReference type="PANTHER" id="PTHR41328">
    <property type="entry name" value="TERMINASE SMALL SUBUNIT-RELATED"/>
    <property type="match status" value="1"/>
</dbReference>
<keyword evidence="1" id="KW-1188">Viral release from host cell</keyword>
<dbReference type="InterPro" id="IPR005335">
    <property type="entry name" value="Terminase_ssu"/>
</dbReference>
<dbReference type="InterPro" id="IPR038713">
    <property type="entry name" value="Terminase_Gp1_N_sf"/>
</dbReference>
<evidence type="ECO:0000313" key="4">
    <source>
        <dbReference type="Proteomes" id="UP000245466"/>
    </source>
</evidence>
<dbReference type="PANTHER" id="PTHR41328:SF2">
    <property type="entry name" value="TERMINASE SMALL SUBUNIT"/>
    <property type="match status" value="1"/>
</dbReference>
<reference evidence="3 4" key="1">
    <citation type="submission" date="2018-04" db="EMBL/GenBank/DDBJ databases">
        <title>Genomic Encyclopedia of Type Strains, Phase IV (KMG-IV): sequencing the most valuable type-strain genomes for metagenomic binning, comparative biology and taxonomic classification.</title>
        <authorList>
            <person name="Goeker M."/>
        </authorList>
    </citation>
    <scope>NUCLEOTIDE SEQUENCE [LARGE SCALE GENOMIC DNA]</scope>
    <source>
        <strain evidence="3 4">DSM 100231</strain>
    </source>
</reference>
<dbReference type="InterPro" id="IPR052404">
    <property type="entry name" value="SPP1-like_terminase"/>
</dbReference>
<dbReference type="EMBL" id="QEKI01000002">
    <property type="protein sequence ID" value="PVY43263.1"/>
    <property type="molecule type" value="Genomic_DNA"/>
</dbReference>
<name>A0A2U1B3L6_9BACT</name>